<proteinExistence type="predicted"/>
<dbReference type="AlphaFoldDB" id="A0A1M5A262"/>
<evidence type="ECO:0000256" key="1">
    <source>
        <dbReference type="SAM" id="MobiDB-lite"/>
    </source>
</evidence>
<dbReference type="STRING" id="288992.SAMN04488522_102553"/>
<gene>
    <name evidence="2" type="ORF">SAMN04488522_102553</name>
</gene>
<dbReference type="PROSITE" id="PS51257">
    <property type="entry name" value="PROKAR_LIPOPROTEIN"/>
    <property type="match status" value="1"/>
</dbReference>
<protein>
    <submittedName>
        <fullName evidence="2">Uncharacterized protein</fullName>
    </submittedName>
</protein>
<name>A0A1M5A262_9SPHI</name>
<organism evidence="2 3">
    <name type="scientific">Pedobacter caeni</name>
    <dbReference type="NCBI Taxonomy" id="288992"/>
    <lineage>
        <taxon>Bacteria</taxon>
        <taxon>Pseudomonadati</taxon>
        <taxon>Bacteroidota</taxon>
        <taxon>Sphingobacteriia</taxon>
        <taxon>Sphingobacteriales</taxon>
        <taxon>Sphingobacteriaceae</taxon>
        <taxon>Pedobacter</taxon>
    </lineage>
</organism>
<feature type="region of interest" description="Disordered" evidence="1">
    <location>
        <begin position="31"/>
        <end position="54"/>
    </location>
</feature>
<feature type="compositionally biased region" description="Basic and acidic residues" evidence="1">
    <location>
        <begin position="31"/>
        <end position="42"/>
    </location>
</feature>
<dbReference type="Proteomes" id="UP000184287">
    <property type="component" value="Unassembled WGS sequence"/>
</dbReference>
<evidence type="ECO:0000313" key="3">
    <source>
        <dbReference type="Proteomes" id="UP000184287"/>
    </source>
</evidence>
<sequence>MLMKKIKILLSLAIIIGIIVVSCKKSELTSDKDSDQLSEKSKHSNAPGPVQPKPPQLVAMELFAGYQVSSTPLPTTETAAATLLAPLMANSRQYLYEAGLSSSDLVAEFSSLNNYQIAYVAFQLRRIDVEGGWTMPGCNVENKVIKCIIQSLVPCTLMDYFQGKTRDVLMAQGFRAGFNMLTYSAKRSVVKLLATRAATMFGTGGLGLALFVYDFSLCMLNDGGVLVPNYPDILPGTAPRNDLVTPNEPLTFPANYSQQVFYTKYYSHIGSYSGKSTSNVPKPSTLIFYNSMDLKYYRNALFTKTLPDGFYILTEDLGSSSNRYREVVNGKVVLVAAVKNPDPYRALEVFDPATHTPFFQ</sequence>
<dbReference type="EMBL" id="FQUQ01000002">
    <property type="protein sequence ID" value="SHF24305.1"/>
    <property type="molecule type" value="Genomic_DNA"/>
</dbReference>
<reference evidence="3" key="1">
    <citation type="submission" date="2016-11" db="EMBL/GenBank/DDBJ databases">
        <authorList>
            <person name="Varghese N."/>
            <person name="Submissions S."/>
        </authorList>
    </citation>
    <scope>NUCLEOTIDE SEQUENCE [LARGE SCALE GENOMIC DNA]</scope>
    <source>
        <strain evidence="3">DSM 16990</strain>
    </source>
</reference>
<evidence type="ECO:0000313" key="2">
    <source>
        <dbReference type="EMBL" id="SHF24305.1"/>
    </source>
</evidence>
<accession>A0A1M5A262</accession>
<keyword evidence="3" id="KW-1185">Reference proteome</keyword>